<evidence type="ECO:0000256" key="1">
    <source>
        <dbReference type="ARBA" id="ARBA00004141"/>
    </source>
</evidence>
<reference evidence="8 9" key="1">
    <citation type="submission" date="2022-12" db="EMBL/GenBank/DDBJ databases">
        <title>Chromosome-level genome assembly of true bugs.</title>
        <authorList>
            <person name="Ma L."/>
            <person name="Li H."/>
        </authorList>
    </citation>
    <scope>NUCLEOTIDE SEQUENCE [LARGE SCALE GENOMIC DNA]</scope>
    <source>
        <strain evidence="8">Lab_2022b</strain>
    </source>
</reference>
<comment type="subcellular location">
    <subcellularLocation>
        <location evidence="1">Membrane</location>
        <topology evidence="1">Multi-pass membrane protein</topology>
    </subcellularLocation>
</comment>
<gene>
    <name evidence="8" type="ORF">O3M35_010468</name>
</gene>
<dbReference type="GO" id="GO:0035643">
    <property type="term" value="F:L-DOPA receptor activity"/>
    <property type="evidence" value="ECO:0007669"/>
    <property type="project" value="TreeGrafter"/>
</dbReference>
<dbReference type="PROSITE" id="PS50262">
    <property type="entry name" value="G_PROTEIN_RECEP_F1_2"/>
    <property type="match status" value="1"/>
</dbReference>
<dbReference type="PANTHER" id="PTHR15177:SF2">
    <property type="entry name" value="G-PROTEIN COUPLED RECEPTOR 143"/>
    <property type="match status" value="1"/>
</dbReference>
<evidence type="ECO:0000313" key="8">
    <source>
        <dbReference type="EMBL" id="KAK9504025.1"/>
    </source>
</evidence>
<keyword evidence="2 5" id="KW-0812">Transmembrane</keyword>
<dbReference type="Pfam" id="PF02101">
    <property type="entry name" value="Ocular_alb"/>
    <property type="match status" value="1"/>
</dbReference>
<evidence type="ECO:0000313" key="9">
    <source>
        <dbReference type="Proteomes" id="UP001461498"/>
    </source>
</evidence>
<dbReference type="PROSITE" id="PS50261">
    <property type="entry name" value="G_PROTEIN_RECEP_F2_4"/>
    <property type="match status" value="1"/>
</dbReference>
<dbReference type="PRINTS" id="PR00965">
    <property type="entry name" value="OCULARALBNSM"/>
</dbReference>
<feature type="transmembrane region" description="Helical" evidence="5">
    <location>
        <begin position="115"/>
        <end position="142"/>
    </location>
</feature>
<dbReference type="InterPro" id="IPR001414">
    <property type="entry name" value="GPR143"/>
</dbReference>
<evidence type="ECO:0000256" key="3">
    <source>
        <dbReference type="ARBA" id="ARBA00022989"/>
    </source>
</evidence>
<evidence type="ECO:0000256" key="5">
    <source>
        <dbReference type="SAM" id="Phobius"/>
    </source>
</evidence>
<feature type="domain" description="G-protein coupled receptors family 1 profile" evidence="7">
    <location>
        <begin position="74"/>
        <end position="303"/>
    </location>
</feature>
<evidence type="ECO:0000256" key="2">
    <source>
        <dbReference type="ARBA" id="ARBA00022692"/>
    </source>
</evidence>
<dbReference type="PANTHER" id="PTHR15177">
    <property type="entry name" value="G-PROTEIN COUPLED RECEPTOR 143"/>
    <property type="match status" value="1"/>
</dbReference>
<dbReference type="GO" id="GO:0005886">
    <property type="term" value="C:plasma membrane"/>
    <property type="evidence" value="ECO:0007669"/>
    <property type="project" value="TreeGrafter"/>
</dbReference>
<dbReference type="Proteomes" id="UP001461498">
    <property type="component" value="Unassembled WGS sequence"/>
</dbReference>
<sequence length="332" mass="37734">MADPSIQTFCCHKPHFGNPSVLLMSEFDSTPYNSVCLVSSLLGCFGAVYQMLPRTEKSLSRRWFSLTSQRGRQIVVWLALADFLASLGVFMRSVMKLHGPMTLAWENRSVVFCSIVAAWIEYFYMVTWLWTLLYALDTWLAFQQRQGYPKLYHTVAWSIPAFLTTAGLMLLYFPDADCHDYGLTNPDVTVVRLLPNYIIMYTVIATAMVLAPCFYIASARCIDSLVSSCLGQVTNKERSIIQTVRLRFALIVFVFAICWIPNIINGIVIWSSWGDLPVSFLLGLWYCMAVLNPLQAFFNSIVYRRSNTKINLKFNIKPVDESSPLLPSNINT</sequence>
<feature type="domain" description="G-protein coupled receptors family 2 profile 2" evidence="6">
    <location>
        <begin position="74"/>
        <end position="307"/>
    </location>
</feature>
<feature type="transmembrane region" description="Helical" evidence="5">
    <location>
        <begin position="248"/>
        <end position="271"/>
    </location>
</feature>
<feature type="transmembrane region" description="Helical" evidence="5">
    <location>
        <begin position="32"/>
        <end position="53"/>
    </location>
</feature>
<dbReference type="InterPro" id="IPR017452">
    <property type="entry name" value="GPCR_Rhodpsn_7TM"/>
</dbReference>
<dbReference type="GO" id="GO:0050848">
    <property type="term" value="P:regulation of calcium-mediated signaling"/>
    <property type="evidence" value="ECO:0007669"/>
    <property type="project" value="TreeGrafter"/>
</dbReference>
<keyword evidence="4 5" id="KW-0472">Membrane</keyword>
<accession>A0AAW1D2M2</accession>
<dbReference type="Gene3D" id="1.20.1070.10">
    <property type="entry name" value="Rhodopsin 7-helix transmembrane proteins"/>
    <property type="match status" value="1"/>
</dbReference>
<feature type="transmembrane region" description="Helical" evidence="5">
    <location>
        <begin position="154"/>
        <end position="174"/>
    </location>
</feature>
<dbReference type="GO" id="GO:0007166">
    <property type="term" value="P:cell surface receptor signaling pathway"/>
    <property type="evidence" value="ECO:0007669"/>
    <property type="project" value="InterPro"/>
</dbReference>
<feature type="transmembrane region" description="Helical" evidence="5">
    <location>
        <begin position="283"/>
        <end position="303"/>
    </location>
</feature>
<dbReference type="EMBL" id="JAPXFL010000007">
    <property type="protein sequence ID" value="KAK9504025.1"/>
    <property type="molecule type" value="Genomic_DNA"/>
</dbReference>
<dbReference type="SUPFAM" id="SSF81321">
    <property type="entry name" value="Family A G protein-coupled receptor-like"/>
    <property type="match status" value="1"/>
</dbReference>
<dbReference type="AlphaFoldDB" id="A0AAW1D2M2"/>
<dbReference type="GO" id="GO:0035240">
    <property type="term" value="F:dopamine binding"/>
    <property type="evidence" value="ECO:0007669"/>
    <property type="project" value="InterPro"/>
</dbReference>
<dbReference type="GO" id="GO:0032438">
    <property type="term" value="P:melanosome organization"/>
    <property type="evidence" value="ECO:0007669"/>
    <property type="project" value="TreeGrafter"/>
</dbReference>
<evidence type="ECO:0008006" key="10">
    <source>
        <dbReference type="Google" id="ProtNLM"/>
    </source>
</evidence>
<protein>
    <recommendedName>
        <fullName evidence="10">G-protein coupled receptors family 1 profile domain-containing protein</fullName>
    </recommendedName>
</protein>
<evidence type="ECO:0000259" key="6">
    <source>
        <dbReference type="PROSITE" id="PS50261"/>
    </source>
</evidence>
<keyword evidence="3 5" id="KW-1133">Transmembrane helix</keyword>
<feature type="transmembrane region" description="Helical" evidence="5">
    <location>
        <begin position="74"/>
        <end position="95"/>
    </location>
</feature>
<proteinExistence type="predicted"/>
<keyword evidence="9" id="KW-1185">Reference proteome</keyword>
<evidence type="ECO:0000256" key="4">
    <source>
        <dbReference type="ARBA" id="ARBA00023136"/>
    </source>
</evidence>
<feature type="transmembrane region" description="Helical" evidence="5">
    <location>
        <begin position="194"/>
        <end position="217"/>
    </location>
</feature>
<dbReference type="InterPro" id="IPR017981">
    <property type="entry name" value="GPCR_2-like_7TM"/>
</dbReference>
<comment type="caution">
    <text evidence="8">The sequence shown here is derived from an EMBL/GenBank/DDBJ whole genome shotgun (WGS) entry which is preliminary data.</text>
</comment>
<name>A0AAW1D2M2_9HEMI</name>
<evidence type="ECO:0000259" key="7">
    <source>
        <dbReference type="PROSITE" id="PS50262"/>
    </source>
</evidence>
<dbReference type="GO" id="GO:0072544">
    <property type="term" value="F:L-DOPA binding"/>
    <property type="evidence" value="ECO:0007669"/>
    <property type="project" value="InterPro"/>
</dbReference>
<organism evidence="8 9">
    <name type="scientific">Rhynocoris fuscipes</name>
    <dbReference type="NCBI Taxonomy" id="488301"/>
    <lineage>
        <taxon>Eukaryota</taxon>
        <taxon>Metazoa</taxon>
        <taxon>Ecdysozoa</taxon>
        <taxon>Arthropoda</taxon>
        <taxon>Hexapoda</taxon>
        <taxon>Insecta</taxon>
        <taxon>Pterygota</taxon>
        <taxon>Neoptera</taxon>
        <taxon>Paraneoptera</taxon>
        <taxon>Hemiptera</taxon>
        <taxon>Heteroptera</taxon>
        <taxon>Panheteroptera</taxon>
        <taxon>Cimicomorpha</taxon>
        <taxon>Reduviidae</taxon>
        <taxon>Harpactorinae</taxon>
        <taxon>Harpactorini</taxon>
        <taxon>Rhynocoris</taxon>
    </lineage>
</organism>
<dbReference type="GO" id="GO:0072545">
    <property type="term" value="F:L-tyrosine binding"/>
    <property type="evidence" value="ECO:0007669"/>
    <property type="project" value="InterPro"/>
</dbReference>